<accession>A0A1V3FZI3</accession>
<dbReference type="AlphaFoldDB" id="A0A1V3FZI3"/>
<sequence>MDETIIASIAATVAGLAGVVVSKWLPQKGSTEDALIGRLAARLEDVESRVGVLEARERALLGYVSVLRFHIDSGKGPPAPDWPEGLV</sequence>
<evidence type="ECO:0000313" key="2">
    <source>
        <dbReference type="Proteomes" id="UP000188597"/>
    </source>
</evidence>
<organism evidence="1 2">
    <name type="scientific">Fictibacillus arsenicus</name>
    <dbReference type="NCBI Taxonomy" id="255247"/>
    <lineage>
        <taxon>Bacteria</taxon>
        <taxon>Bacillati</taxon>
        <taxon>Bacillota</taxon>
        <taxon>Bacilli</taxon>
        <taxon>Bacillales</taxon>
        <taxon>Fictibacillaceae</taxon>
        <taxon>Fictibacillus</taxon>
    </lineage>
</organism>
<protein>
    <submittedName>
        <fullName evidence="1">Uncharacterized protein</fullName>
    </submittedName>
</protein>
<name>A0A1V3FZI3_9BACL</name>
<comment type="caution">
    <text evidence="1">The sequence shown here is derived from an EMBL/GenBank/DDBJ whole genome shotgun (WGS) entry which is preliminary data.</text>
</comment>
<proteinExistence type="predicted"/>
<dbReference type="RefSeq" id="WP_077365907.1">
    <property type="nucleotide sequence ID" value="NZ_MQMF01000013.1"/>
</dbReference>
<reference evidence="1 2" key="1">
    <citation type="submission" date="2016-11" db="EMBL/GenBank/DDBJ databases">
        <authorList>
            <person name="Jaros S."/>
            <person name="Januszkiewicz K."/>
            <person name="Wedrychowicz H."/>
        </authorList>
    </citation>
    <scope>NUCLEOTIDE SEQUENCE [LARGE SCALE GENOMIC DNA]</scope>
    <source>
        <strain evidence="1 2">Con a/3</strain>
    </source>
</reference>
<gene>
    <name evidence="1" type="ORF">UN64_19595</name>
</gene>
<dbReference type="EMBL" id="MQMF01000013">
    <property type="protein sequence ID" value="OOE07001.1"/>
    <property type="molecule type" value="Genomic_DNA"/>
</dbReference>
<evidence type="ECO:0000313" key="1">
    <source>
        <dbReference type="EMBL" id="OOE07001.1"/>
    </source>
</evidence>
<dbReference type="Proteomes" id="UP000188597">
    <property type="component" value="Unassembled WGS sequence"/>
</dbReference>